<dbReference type="SMART" id="SM00175">
    <property type="entry name" value="RAB"/>
    <property type="match status" value="1"/>
</dbReference>
<dbReference type="KEGG" id="bgt:106063695"/>
<dbReference type="VEuPathDB" id="VectorBase:BGLB028224"/>
<dbReference type="EnsemblMetazoa" id="BGLB028224-RA">
    <property type="protein sequence ID" value="BGLB028224-PA"/>
    <property type="gene ID" value="BGLB028224"/>
</dbReference>
<comment type="similarity">
    <text evidence="1">Belongs to the small GTPase superfamily. Rab family.</text>
</comment>
<name>A0A2C9L8N2_BIOGL</name>
<proteinExistence type="inferred from homology"/>
<evidence type="ECO:0000256" key="1">
    <source>
        <dbReference type="ARBA" id="ARBA00006270"/>
    </source>
</evidence>
<dbReference type="PROSITE" id="PS51419">
    <property type="entry name" value="RAB"/>
    <property type="match status" value="1"/>
</dbReference>
<sequence length="97" mass="10858">MPYCYLHCPQHANEDVEKMILGNKCDMDDKRQVPTARGEAIAREHNIPFLETSAKANINVEKAFMNLAQAILNKTPGRVSEPNINIGTQDTSARRCC</sequence>
<dbReference type="InterPro" id="IPR027417">
    <property type="entry name" value="P-loop_NTPase"/>
</dbReference>
<evidence type="ECO:0000256" key="2">
    <source>
        <dbReference type="ARBA" id="ARBA00022741"/>
    </source>
</evidence>
<gene>
    <name evidence="6" type="primary">106063695</name>
</gene>
<accession>A0A2C9L8N2</accession>
<keyword evidence="3" id="KW-0342">GTP-binding</keyword>
<evidence type="ECO:0008006" key="8">
    <source>
        <dbReference type="Google" id="ProtNLM"/>
    </source>
</evidence>
<keyword evidence="2" id="KW-0547">Nucleotide-binding</keyword>
<dbReference type="InterPro" id="IPR001806">
    <property type="entry name" value="Small_GTPase"/>
</dbReference>
<evidence type="ECO:0000313" key="6">
    <source>
        <dbReference type="EnsemblMetazoa" id="BGLB028224-PA"/>
    </source>
</evidence>
<organism evidence="6 7">
    <name type="scientific">Biomphalaria glabrata</name>
    <name type="common">Bloodfluke planorb</name>
    <name type="synonym">Freshwater snail</name>
    <dbReference type="NCBI Taxonomy" id="6526"/>
    <lineage>
        <taxon>Eukaryota</taxon>
        <taxon>Metazoa</taxon>
        <taxon>Spiralia</taxon>
        <taxon>Lophotrochozoa</taxon>
        <taxon>Mollusca</taxon>
        <taxon>Gastropoda</taxon>
        <taxon>Heterobranchia</taxon>
        <taxon>Euthyneura</taxon>
        <taxon>Panpulmonata</taxon>
        <taxon>Hygrophila</taxon>
        <taxon>Lymnaeoidea</taxon>
        <taxon>Planorbidae</taxon>
        <taxon>Biomphalaria</taxon>
    </lineage>
</organism>
<protein>
    <recommendedName>
        <fullName evidence="8">Ras-related protein Rab-10</fullName>
    </recommendedName>
</protein>
<evidence type="ECO:0000313" key="7">
    <source>
        <dbReference type="Proteomes" id="UP000076420"/>
    </source>
</evidence>
<dbReference type="VEuPathDB" id="VectorBase:BGLAX_048859"/>
<dbReference type="Proteomes" id="UP000076420">
    <property type="component" value="Unassembled WGS sequence"/>
</dbReference>
<dbReference type="PROSITE" id="PS51421">
    <property type="entry name" value="RAS"/>
    <property type="match status" value="1"/>
</dbReference>
<dbReference type="SUPFAM" id="SSF52540">
    <property type="entry name" value="P-loop containing nucleoside triphosphate hydrolases"/>
    <property type="match status" value="1"/>
</dbReference>
<evidence type="ECO:0000256" key="4">
    <source>
        <dbReference type="ARBA" id="ARBA00023289"/>
    </source>
</evidence>
<dbReference type="GO" id="GO:0005525">
    <property type="term" value="F:GTP binding"/>
    <property type="evidence" value="ECO:0007669"/>
    <property type="project" value="UniProtKB-KW"/>
</dbReference>
<keyword evidence="4" id="KW-0449">Lipoprotein</keyword>
<evidence type="ECO:0000256" key="5">
    <source>
        <dbReference type="SAM" id="MobiDB-lite"/>
    </source>
</evidence>
<dbReference type="PRINTS" id="PR00449">
    <property type="entry name" value="RASTRNSFRMNG"/>
</dbReference>
<dbReference type="Gene3D" id="3.40.50.300">
    <property type="entry name" value="P-loop containing nucleotide triphosphate hydrolases"/>
    <property type="match status" value="1"/>
</dbReference>
<dbReference type="GO" id="GO:0003924">
    <property type="term" value="F:GTPase activity"/>
    <property type="evidence" value="ECO:0007669"/>
    <property type="project" value="InterPro"/>
</dbReference>
<dbReference type="STRING" id="6526.A0A2C9L8N2"/>
<evidence type="ECO:0000256" key="3">
    <source>
        <dbReference type="ARBA" id="ARBA00023134"/>
    </source>
</evidence>
<dbReference type="Pfam" id="PF00071">
    <property type="entry name" value="Ras"/>
    <property type="match status" value="1"/>
</dbReference>
<dbReference type="AlphaFoldDB" id="A0A2C9L8N2"/>
<feature type="compositionally biased region" description="Polar residues" evidence="5">
    <location>
        <begin position="82"/>
        <end position="91"/>
    </location>
</feature>
<dbReference type="PANTHER" id="PTHR47980">
    <property type="entry name" value="LD44762P"/>
    <property type="match status" value="1"/>
</dbReference>
<dbReference type="InterPro" id="IPR050305">
    <property type="entry name" value="Small_GTPase_Rab"/>
</dbReference>
<keyword evidence="4" id="KW-0636">Prenylation</keyword>
<feature type="region of interest" description="Disordered" evidence="5">
    <location>
        <begin position="78"/>
        <end position="97"/>
    </location>
</feature>
<reference evidence="6" key="1">
    <citation type="submission" date="2020-05" db="UniProtKB">
        <authorList>
            <consortium name="EnsemblMetazoa"/>
        </authorList>
    </citation>
    <scope>IDENTIFICATION</scope>
    <source>
        <strain evidence="6">BB02</strain>
    </source>
</reference>